<evidence type="ECO:0000313" key="2">
    <source>
        <dbReference type="Proteomes" id="UP001162992"/>
    </source>
</evidence>
<sequence>MDSRATLLEALQALYHHPDPEIRLTANRWLENFQQTVDAWQVSDNLLHDSSCSLEVHYFCAQTLRTKIQRDFEDLPPGAALSLRSSLMGLLVKFCQGPAAVRTQLCLAIAALTMHMGSDEWGNNGVLQWLGSELGSRPDAVLALLELLTVLPQEANSWKVAVRPERRRQFQVALMSSIQDAFNLLVSCLRSGSALLHEQVLRAFAAWLRLSSGIPAATLATHPLVLAALSGLDSEQTFDSAVDAVAELIRYTVCGTSIDLVAQMPLVQVLVPRVMALRPRFTAAIREAMSLKHAEDGTEAEILDVDEETTKGMAYLFSEMGESYVELIATGSSEAMIIVEALTEVTSHPDYDIARMTFNFWHHLSRNLTNRAYYLSFGNEAAINAERERRSAVFKPSFELLVSLVSFRVMYPPEFEIWRKDELADFKQTRYSVADVLLDVTEVLGGQATLDLLSRSLFSIANSDENKLTSEWRGVEASLYCIRAIAKAVPLAENAIMPKVMTLLPQLPTQPQLLYTSSLTIAAFADWLRASPNSRSLLPLLLQLLINALSAPEDPSAAAALALKHVCDACRLQLGDSIEALLRVYQQVLNGEDKFKLSSDDELQLVEGLSIVVSALPPDRLPQALDALCLPVLTPLQQLVTAAQQASSEQQFSARQYTILIDRVANIFRYVSTPEPLAAVFQQMWPLLKTVFTQRGADARSMERLCRACKYVVRLAIFLLD</sequence>
<evidence type="ECO:0000313" key="1">
    <source>
        <dbReference type="EMBL" id="KAJ7520942.1"/>
    </source>
</evidence>
<keyword evidence="2" id="KW-1185">Reference proteome</keyword>
<dbReference type="EMBL" id="CM055110">
    <property type="protein sequence ID" value="KAJ7520942.1"/>
    <property type="molecule type" value="Genomic_DNA"/>
</dbReference>
<comment type="caution">
    <text evidence="1">The sequence shown here is derived from an EMBL/GenBank/DDBJ whole genome shotgun (WGS) entry which is preliminary data.</text>
</comment>
<dbReference type="Proteomes" id="UP001162992">
    <property type="component" value="Chromosome 19"/>
</dbReference>
<reference evidence="2" key="1">
    <citation type="journal article" date="2024" name="Proc. Natl. Acad. Sci. U.S.A.">
        <title>Extraordinary preservation of gene collinearity over three hundred million years revealed in homosporous lycophytes.</title>
        <authorList>
            <person name="Li C."/>
            <person name="Wickell D."/>
            <person name="Kuo L.Y."/>
            <person name="Chen X."/>
            <person name="Nie B."/>
            <person name="Liao X."/>
            <person name="Peng D."/>
            <person name="Ji J."/>
            <person name="Jenkins J."/>
            <person name="Williams M."/>
            <person name="Shu S."/>
            <person name="Plott C."/>
            <person name="Barry K."/>
            <person name="Rajasekar S."/>
            <person name="Grimwood J."/>
            <person name="Han X."/>
            <person name="Sun S."/>
            <person name="Hou Z."/>
            <person name="He W."/>
            <person name="Dai G."/>
            <person name="Sun C."/>
            <person name="Schmutz J."/>
            <person name="Leebens-Mack J.H."/>
            <person name="Li F.W."/>
            <person name="Wang L."/>
        </authorList>
    </citation>
    <scope>NUCLEOTIDE SEQUENCE [LARGE SCALE GENOMIC DNA]</scope>
    <source>
        <strain evidence="2">cv. PW_Plant_1</strain>
    </source>
</reference>
<proteinExistence type="predicted"/>
<gene>
    <name evidence="1" type="ORF">O6H91_19G031100</name>
</gene>
<organism evidence="1 2">
    <name type="scientific">Diphasiastrum complanatum</name>
    <name type="common">Issler's clubmoss</name>
    <name type="synonym">Lycopodium complanatum</name>
    <dbReference type="NCBI Taxonomy" id="34168"/>
    <lineage>
        <taxon>Eukaryota</taxon>
        <taxon>Viridiplantae</taxon>
        <taxon>Streptophyta</taxon>
        <taxon>Embryophyta</taxon>
        <taxon>Tracheophyta</taxon>
        <taxon>Lycopodiopsida</taxon>
        <taxon>Lycopodiales</taxon>
        <taxon>Lycopodiaceae</taxon>
        <taxon>Lycopodioideae</taxon>
        <taxon>Diphasiastrum</taxon>
    </lineage>
</organism>
<accession>A0ACC2ATS8</accession>
<protein>
    <submittedName>
        <fullName evidence="1">Uncharacterized protein</fullName>
    </submittedName>
</protein>
<name>A0ACC2ATS8_DIPCM</name>